<gene>
    <name evidence="7" type="ORF">ACG0Z6_03455</name>
</gene>
<dbReference type="InterPro" id="IPR006120">
    <property type="entry name" value="Resolvase_HTH_dom"/>
</dbReference>
<name>A0ABW7FSM9_9BURK</name>
<dbReference type="RefSeq" id="WP_394458666.1">
    <property type="nucleotide sequence ID" value="NZ_JBIGHZ010000001.1"/>
</dbReference>
<evidence type="ECO:0000256" key="2">
    <source>
        <dbReference type="ARBA" id="ARBA00022908"/>
    </source>
</evidence>
<dbReference type="Gene3D" id="3.40.50.1390">
    <property type="entry name" value="Resolvase, N-terminal catalytic domain"/>
    <property type="match status" value="1"/>
</dbReference>
<dbReference type="SUPFAM" id="SSF53041">
    <property type="entry name" value="Resolvase-like"/>
    <property type="match status" value="1"/>
</dbReference>
<feature type="active site" description="O-(5'-phospho-DNA)-serine intermediate" evidence="5">
    <location>
        <position position="12"/>
    </location>
</feature>
<dbReference type="Gene3D" id="1.10.10.60">
    <property type="entry name" value="Homeodomain-like"/>
    <property type="match status" value="1"/>
</dbReference>
<evidence type="ECO:0000313" key="7">
    <source>
        <dbReference type="EMBL" id="MFG6447296.1"/>
    </source>
</evidence>
<keyword evidence="2" id="KW-0229">DNA integration</keyword>
<dbReference type="PANTHER" id="PTHR30461">
    <property type="entry name" value="DNA-INVERTASE FROM LAMBDOID PROPHAGE"/>
    <property type="match status" value="1"/>
</dbReference>
<dbReference type="Pfam" id="PF00239">
    <property type="entry name" value="Resolvase"/>
    <property type="match status" value="1"/>
</dbReference>
<evidence type="ECO:0000256" key="4">
    <source>
        <dbReference type="ARBA" id="ARBA00023172"/>
    </source>
</evidence>
<evidence type="ECO:0000256" key="1">
    <source>
        <dbReference type="ARBA" id="ARBA00009913"/>
    </source>
</evidence>
<proteinExistence type="inferred from homology"/>
<dbReference type="PANTHER" id="PTHR30461:SF26">
    <property type="entry name" value="RESOLVASE HOMOLOG YNEB"/>
    <property type="match status" value="1"/>
</dbReference>
<organism evidence="7 8">
    <name type="scientific">Roseateles rivi</name>
    <dbReference type="NCBI Taxonomy" id="3299028"/>
    <lineage>
        <taxon>Bacteria</taxon>
        <taxon>Pseudomonadati</taxon>
        <taxon>Pseudomonadota</taxon>
        <taxon>Betaproteobacteria</taxon>
        <taxon>Burkholderiales</taxon>
        <taxon>Sphaerotilaceae</taxon>
        <taxon>Roseateles</taxon>
    </lineage>
</organism>
<dbReference type="SMART" id="SM00857">
    <property type="entry name" value="Resolvase"/>
    <property type="match status" value="1"/>
</dbReference>
<dbReference type="InterPro" id="IPR050639">
    <property type="entry name" value="SSR_resolvase"/>
</dbReference>
<dbReference type="Pfam" id="PF02796">
    <property type="entry name" value="HTH_7"/>
    <property type="match status" value="1"/>
</dbReference>
<dbReference type="InterPro" id="IPR009057">
    <property type="entry name" value="Homeodomain-like_sf"/>
</dbReference>
<dbReference type="InterPro" id="IPR006118">
    <property type="entry name" value="Recombinase_CS"/>
</dbReference>
<dbReference type="CDD" id="cd03768">
    <property type="entry name" value="SR_ResInv"/>
    <property type="match status" value="1"/>
</dbReference>
<dbReference type="InterPro" id="IPR006119">
    <property type="entry name" value="Resolv_N"/>
</dbReference>
<dbReference type="PROSITE" id="PS00398">
    <property type="entry name" value="RECOMBINASES_2"/>
    <property type="match status" value="1"/>
</dbReference>
<feature type="domain" description="Resolvase/invertase-type recombinase catalytic" evidence="6">
    <location>
        <begin position="4"/>
        <end position="137"/>
    </location>
</feature>
<accession>A0ABW7FSM9</accession>
<dbReference type="InterPro" id="IPR036162">
    <property type="entry name" value="Resolvase-like_N_sf"/>
</dbReference>
<keyword evidence="4" id="KW-0233">DNA recombination</keyword>
<sequence length="186" mass="21424">MKGQRIGYVRVSSFDQNPDRQLEQAQVDKVFTDKASGKDTQRPELDALLTFVREGDTVVVHSMDRLARNLDDLRRLVQRLTKRGVRIEFVKECLTFTGEDSPMANLMLSVMGAFAEFERALIRERQREGIALAKQRGAYRGRKKSLSPDMVIELRQRADAGEQKAKLAREFGISRETLYQYLRLDQ</sequence>
<evidence type="ECO:0000259" key="6">
    <source>
        <dbReference type="PROSITE" id="PS51736"/>
    </source>
</evidence>
<dbReference type="PROSITE" id="PS00397">
    <property type="entry name" value="RECOMBINASES_1"/>
    <property type="match status" value="1"/>
</dbReference>
<evidence type="ECO:0000313" key="8">
    <source>
        <dbReference type="Proteomes" id="UP001606099"/>
    </source>
</evidence>
<comment type="caution">
    <text evidence="7">The sequence shown here is derived from an EMBL/GenBank/DDBJ whole genome shotgun (WGS) entry which is preliminary data.</text>
</comment>
<reference evidence="7 8" key="1">
    <citation type="submission" date="2024-08" db="EMBL/GenBank/DDBJ databases">
        <authorList>
            <person name="Lu H."/>
        </authorList>
    </citation>
    <scope>NUCLEOTIDE SEQUENCE [LARGE SCALE GENOMIC DNA]</scope>
    <source>
        <strain evidence="7 8">BYS180W</strain>
    </source>
</reference>
<protein>
    <submittedName>
        <fullName evidence="7">Recombinase family protein</fullName>
    </submittedName>
</protein>
<evidence type="ECO:0000256" key="5">
    <source>
        <dbReference type="PROSITE-ProRule" id="PRU10137"/>
    </source>
</evidence>
<dbReference type="CDD" id="cd00569">
    <property type="entry name" value="HTH_Hin_like"/>
    <property type="match status" value="1"/>
</dbReference>
<dbReference type="Proteomes" id="UP001606099">
    <property type="component" value="Unassembled WGS sequence"/>
</dbReference>
<comment type="similarity">
    <text evidence="1">Belongs to the site-specific recombinase resolvase family.</text>
</comment>
<keyword evidence="8" id="KW-1185">Reference proteome</keyword>
<dbReference type="SUPFAM" id="SSF46689">
    <property type="entry name" value="Homeodomain-like"/>
    <property type="match status" value="1"/>
</dbReference>
<dbReference type="PROSITE" id="PS51736">
    <property type="entry name" value="RECOMBINASES_3"/>
    <property type="match status" value="1"/>
</dbReference>
<dbReference type="EMBL" id="JBIGHZ010000001">
    <property type="protein sequence ID" value="MFG6447296.1"/>
    <property type="molecule type" value="Genomic_DNA"/>
</dbReference>
<keyword evidence="3" id="KW-0238">DNA-binding</keyword>
<evidence type="ECO:0000256" key="3">
    <source>
        <dbReference type="ARBA" id="ARBA00023125"/>
    </source>
</evidence>